<organism evidence="1 2">
    <name type="scientific">Puia dinghuensis</name>
    <dbReference type="NCBI Taxonomy" id="1792502"/>
    <lineage>
        <taxon>Bacteria</taxon>
        <taxon>Pseudomonadati</taxon>
        <taxon>Bacteroidota</taxon>
        <taxon>Chitinophagia</taxon>
        <taxon>Chitinophagales</taxon>
        <taxon>Chitinophagaceae</taxon>
        <taxon>Puia</taxon>
    </lineage>
</organism>
<gene>
    <name evidence="1" type="ORF">GCM10011511_11930</name>
</gene>
<dbReference type="Proteomes" id="UP000607559">
    <property type="component" value="Unassembled WGS sequence"/>
</dbReference>
<sequence>MKGKRKGGENPTSASRLTKESLQELKDLGFRFVLVKGYAIDRRADYIELNHFTLVPVRELPEDPNEKEIYAPLDSEILLEWASDADSGVEAFIEPAIGADRNHVQTKVI</sequence>
<evidence type="ECO:0000313" key="2">
    <source>
        <dbReference type="Proteomes" id="UP000607559"/>
    </source>
</evidence>
<keyword evidence="2" id="KW-1185">Reference proteome</keyword>
<proteinExistence type="predicted"/>
<name>A0A8J2UAR8_9BACT</name>
<accession>A0A8J2UAR8</accession>
<protein>
    <submittedName>
        <fullName evidence="1">Uncharacterized protein</fullName>
    </submittedName>
</protein>
<reference evidence="1" key="1">
    <citation type="journal article" date="2014" name="Int. J. Syst. Evol. Microbiol.">
        <title>Complete genome sequence of Corynebacterium casei LMG S-19264T (=DSM 44701T), isolated from a smear-ripened cheese.</title>
        <authorList>
            <consortium name="US DOE Joint Genome Institute (JGI-PGF)"/>
            <person name="Walter F."/>
            <person name="Albersmeier A."/>
            <person name="Kalinowski J."/>
            <person name="Ruckert C."/>
        </authorList>
    </citation>
    <scope>NUCLEOTIDE SEQUENCE</scope>
    <source>
        <strain evidence="1">CGMCC 1.15448</strain>
    </source>
</reference>
<comment type="caution">
    <text evidence="1">The sequence shown here is derived from an EMBL/GenBank/DDBJ whole genome shotgun (WGS) entry which is preliminary data.</text>
</comment>
<dbReference type="RefSeq" id="WP_188929514.1">
    <property type="nucleotide sequence ID" value="NZ_BMJC01000001.1"/>
</dbReference>
<dbReference type="AlphaFoldDB" id="A0A8J2UAR8"/>
<dbReference type="EMBL" id="BMJC01000001">
    <property type="protein sequence ID" value="GGA90288.1"/>
    <property type="molecule type" value="Genomic_DNA"/>
</dbReference>
<evidence type="ECO:0000313" key="1">
    <source>
        <dbReference type="EMBL" id="GGA90288.1"/>
    </source>
</evidence>
<reference evidence="1" key="2">
    <citation type="submission" date="2020-09" db="EMBL/GenBank/DDBJ databases">
        <authorList>
            <person name="Sun Q."/>
            <person name="Zhou Y."/>
        </authorList>
    </citation>
    <scope>NUCLEOTIDE SEQUENCE</scope>
    <source>
        <strain evidence="1">CGMCC 1.15448</strain>
    </source>
</reference>